<keyword evidence="1" id="KW-1133">Transmembrane helix</keyword>
<keyword evidence="1" id="KW-0472">Membrane</keyword>
<protein>
    <submittedName>
        <fullName evidence="2">Uncharacterized protein</fullName>
    </submittedName>
</protein>
<keyword evidence="1" id="KW-0812">Transmembrane</keyword>
<evidence type="ECO:0000313" key="3">
    <source>
        <dbReference type="Proteomes" id="UP000257109"/>
    </source>
</evidence>
<gene>
    <name evidence="2" type="ORF">CR513_03788</name>
</gene>
<evidence type="ECO:0000313" key="2">
    <source>
        <dbReference type="EMBL" id="RDY11544.1"/>
    </source>
</evidence>
<accession>A0A371I9A6</accession>
<keyword evidence="3" id="KW-1185">Reference proteome</keyword>
<organism evidence="2 3">
    <name type="scientific">Mucuna pruriens</name>
    <name type="common">Velvet bean</name>
    <name type="synonym">Dolichos pruriens</name>
    <dbReference type="NCBI Taxonomy" id="157652"/>
    <lineage>
        <taxon>Eukaryota</taxon>
        <taxon>Viridiplantae</taxon>
        <taxon>Streptophyta</taxon>
        <taxon>Embryophyta</taxon>
        <taxon>Tracheophyta</taxon>
        <taxon>Spermatophyta</taxon>
        <taxon>Magnoliopsida</taxon>
        <taxon>eudicotyledons</taxon>
        <taxon>Gunneridae</taxon>
        <taxon>Pentapetalae</taxon>
        <taxon>rosids</taxon>
        <taxon>fabids</taxon>
        <taxon>Fabales</taxon>
        <taxon>Fabaceae</taxon>
        <taxon>Papilionoideae</taxon>
        <taxon>50 kb inversion clade</taxon>
        <taxon>NPAAA clade</taxon>
        <taxon>indigoferoid/millettioid clade</taxon>
        <taxon>Phaseoleae</taxon>
        <taxon>Mucuna</taxon>
    </lineage>
</organism>
<dbReference type="AlphaFoldDB" id="A0A371I9A6"/>
<name>A0A371I9A6_MUCPR</name>
<dbReference type="EMBL" id="QJKJ01000625">
    <property type="protein sequence ID" value="RDY11544.1"/>
    <property type="molecule type" value="Genomic_DNA"/>
</dbReference>
<dbReference type="Proteomes" id="UP000257109">
    <property type="component" value="Unassembled WGS sequence"/>
</dbReference>
<proteinExistence type="predicted"/>
<reference evidence="2" key="1">
    <citation type="submission" date="2018-05" db="EMBL/GenBank/DDBJ databases">
        <title>Draft genome of Mucuna pruriens seed.</title>
        <authorList>
            <person name="Nnadi N.E."/>
            <person name="Vos R."/>
            <person name="Hasami M.H."/>
            <person name="Devisetty U.K."/>
            <person name="Aguiy J.C."/>
        </authorList>
    </citation>
    <scope>NUCLEOTIDE SEQUENCE [LARGE SCALE GENOMIC DNA]</scope>
    <source>
        <strain evidence="2">JCA_2017</strain>
    </source>
</reference>
<feature type="transmembrane region" description="Helical" evidence="1">
    <location>
        <begin position="6"/>
        <end position="29"/>
    </location>
</feature>
<sequence>MMPSTTYGMILSYGDFVMIKFFVGAFLMLRSIRSSTPGGGHYGSTWTARKYLITGSIDPPFSGTLIVSSPPAKNAKKLE</sequence>
<feature type="non-terminal residue" evidence="2">
    <location>
        <position position="1"/>
    </location>
</feature>
<evidence type="ECO:0000256" key="1">
    <source>
        <dbReference type="SAM" id="Phobius"/>
    </source>
</evidence>
<comment type="caution">
    <text evidence="2">The sequence shown here is derived from an EMBL/GenBank/DDBJ whole genome shotgun (WGS) entry which is preliminary data.</text>
</comment>